<name>A0A420F537_9ACTN</name>
<reference evidence="2 3" key="1">
    <citation type="journal article" date="2018" name="Int. J. Syst. Evol. Microbiol.">
        <title>Micromonospora globbae sp. nov., an endophytic actinomycete isolated from roots of Globba winitii C. H. Wright.</title>
        <authorList>
            <person name="Kuncharoen N."/>
            <person name="Pittayakhajonwut P."/>
            <person name="Tanasupawat S."/>
        </authorList>
    </citation>
    <scope>NUCLEOTIDE SEQUENCE [LARGE SCALE GENOMIC DNA]</scope>
    <source>
        <strain evidence="2 3">WPS1-2</strain>
    </source>
</reference>
<comment type="caution">
    <text evidence="2">The sequence shown here is derived from an EMBL/GenBank/DDBJ whole genome shotgun (WGS) entry which is preliminary data.</text>
</comment>
<evidence type="ECO:0000256" key="1">
    <source>
        <dbReference type="SAM" id="MobiDB-lite"/>
    </source>
</evidence>
<organism evidence="2 3">
    <name type="scientific">Micromonospora globbae</name>
    <dbReference type="NCBI Taxonomy" id="1894969"/>
    <lineage>
        <taxon>Bacteria</taxon>
        <taxon>Bacillati</taxon>
        <taxon>Actinomycetota</taxon>
        <taxon>Actinomycetes</taxon>
        <taxon>Micromonosporales</taxon>
        <taxon>Micromonosporaceae</taxon>
        <taxon>Micromonospora</taxon>
    </lineage>
</organism>
<dbReference type="AlphaFoldDB" id="A0A420F537"/>
<dbReference type="Proteomes" id="UP000285744">
    <property type="component" value="Unassembled WGS sequence"/>
</dbReference>
<sequence>MTARAIRVDNRAAVTVAPDTGPTASPVVSGARPAASRVVPGHAANGLADGSPEPGVGGSSGALVNRFRGGCV</sequence>
<dbReference type="EMBL" id="RAQQ01000004">
    <property type="protein sequence ID" value="RKF28031.1"/>
    <property type="molecule type" value="Genomic_DNA"/>
</dbReference>
<evidence type="ECO:0000313" key="2">
    <source>
        <dbReference type="EMBL" id="RKF28031.1"/>
    </source>
</evidence>
<evidence type="ECO:0000313" key="3">
    <source>
        <dbReference type="Proteomes" id="UP000285744"/>
    </source>
</evidence>
<proteinExistence type="predicted"/>
<gene>
    <name evidence="2" type="ORF">D7I43_06710</name>
</gene>
<protein>
    <submittedName>
        <fullName evidence="2">Uncharacterized protein</fullName>
    </submittedName>
</protein>
<feature type="region of interest" description="Disordered" evidence="1">
    <location>
        <begin position="17"/>
        <end position="62"/>
    </location>
</feature>
<accession>A0A420F537</accession>